<reference evidence="1" key="1">
    <citation type="submission" date="2016-06" db="UniProtKB">
        <authorList>
            <consortium name="WormBaseParasite"/>
        </authorList>
    </citation>
    <scope>IDENTIFICATION</scope>
</reference>
<organism evidence="1">
    <name type="scientific">Schistosoma curassoni</name>
    <dbReference type="NCBI Taxonomy" id="6186"/>
    <lineage>
        <taxon>Eukaryota</taxon>
        <taxon>Metazoa</taxon>
        <taxon>Spiralia</taxon>
        <taxon>Lophotrochozoa</taxon>
        <taxon>Platyhelminthes</taxon>
        <taxon>Trematoda</taxon>
        <taxon>Digenea</taxon>
        <taxon>Strigeidida</taxon>
        <taxon>Schistosomatoidea</taxon>
        <taxon>Schistosomatidae</taxon>
        <taxon>Schistosoma</taxon>
    </lineage>
</organism>
<sequence length="65" mass="7244">LISLTCKYSELGFSLFFGAFKRQSTAKAVSLPSRTALFLSFIPLRSLIKNVHNQEGIGNFTRHAI</sequence>
<accession>A0A183KLP2</accession>
<name>A0A183KLP2_9TREM</name>
<dbReference type="AlphaFoldDB" id="A0A183KLP2"/>
<protein>
    <submittedName>
        <fullName evidence="1">Ovule protein</fullName>
    </submittedName>
</protein>
<evidence type="ECO:0000313" key="1">
    <source>
        <dbReference type="WBParaSite" id="SCUD_0001596001-mRNA-1"/>
    </source>
</evidence>
<proteinExistence type="predicted"/>
<dbReference type="WBParaSite" id="SCUD_0001596001-mRNA-1">
    <property type="protein sequence ID" value="SCUD_0001596001-mRNA-1"/>
    <property type="gene ID" value="SCUD_0001596001"/>
</dbReference>